<dbReference type="InterPro" id="IPR008027">
    <property type="entry name" value="QCR9"/>
</dbReference>
<evidence type="ECO:0000256" key="2">
    <source>
        <dbReference type="ARBA" id="ARBA00007856"/>
    </source>
</evidence>
<evidence type="ECO:0000256" key="5">
    <source>
        <dbReference type="ARBA" id="ARBA00022692"/>
    </source>
</evidence>
<keyword evidence="6 11" id="KW-0999">Mitochondrion inner membrane</keyword>
<keyword evidence="4 11" id="KW-0679">Respiratory chain</keyword>
<proteinExistence type="inferred from homology"/>
<evidence type="ECO:0000256" key="8">
    <source>
        <dbReference type="ARBA" id="ARBA00022989"/>
    </source>
</evidence>
<dbReference type="Pfam" id="PF05365">
    <property type="entry name" value="UCR_UQCRX_QCR9"/>
    <property type="match status" value="1"/>
</dbReference>
<dbReference type="AlphaFoldDB" id="C1MZU1"/>
<dbReference type="GO" id="GO:0006122">
    <property type="term" value="P:mitochondrial electron transport, ubiquinol to cytochrome c"/>
    <property type="evidence" value="ECO:0007669"/>
    <property type="project" value="UniProtKB-UniRule"/>
</dbReference>
<evidence type="ECO:0000256" key="1">
    <source>
        <dbReference type="ARBA" id="ARBA00004434"/>
    </source>
</evidence>
<feature type="region of interest" description="Disordered" evidence="12">
    <location>
        <begin position="1"/>
        <end position="22"/>
    </location>
</feature>
<keyword evidence="5" id="KW-0812">Transmembrane</keyword>
<dbReference type="STRING" id="564608.C1MZU1"/>
<comment type="similarity">
    <text evidence="2 11">Belongs to the UQCR10/QCR9 family.</text>
</comment>
<keyword evidence="14" id="KW-1185">Reference proteome</keyword>
<comment type="function">
    <text evidence="11">Component of the ubiquinol-cytochrome c oxidoreductase, a multisubunit transmembrane complex that is part of the mitochondrial electron transport chain which drives oxidative phosphorylation. The complex plays an important role in the uptake of multiple carbon sources present in different host niches.</text>
</comment>
<evidence type="ECO:0000313" key="13">
    <source>
        <dbReference type="EMBL" id="EEH54929.1"/>
    </source>
</evidence>
<reference evidence="13 14" key="1">
    <citation type="journal article" date="2009" name="Science">
        <title>Green evolution and dynamic adaptations revealed by genomes of the marine picoeukaryotes Micromonas.</title>
        <authorList>
            <person name="Worden A.Z."/>
            <person name="Lee J.H."/>
            <person name="Mock T."/>
            <person name="Rouze P."/>
            <person name="Simmons M.P."/>
            <person name="Aerts A.L."/>
            <person name="Allen A.E."/>
            <person name="Cuvelier M.L."/>
            <person name="Derelle E."/>
            <person name="Everett M.V."/>
            <person name="Foulon E."/>
            <person name="Grimwood J."/>
            <person name="Gundlach H."/>
            <person name="Henrissat B."/>
            <person name="Napoli C."/>
            <person name="McDonald S.M."/>
            <person name="Parker M.S."/>
            <person name="Rombauts S."/>
            <person name="Salamov A."/>
            <person name="Von Dassow P."/>
            <person name="Badger J.H."/>
            <person name="Coutinho P.M."/>
            <person name="Demir E."/>
            <person name="Dubchak I."/>
            <person name="Gentemann C."/>
            <person name="Eikrem W."/>
            <person name="Gready J.E."/>
            <person name="John U."/>
            <person name="Lanier W."/>
            <person name="Lindquist E.A."/>
            <person name="Lucas S."/>
            <person name="Mayer K.F."/>
            <person name="Moreau H."/>
            <person name="Not F."/>
            <person name="Otillar R."/>
            <person name="Panaud O."/>
            <person name="Pangilinan J."/>
            <person name="Paulsen I."/>
            <person name="Piegu B."/>
            <person name="Poliakov A."/>
            <person name="Robbens S."/>
            <person name="Schmutz J."/>
            <person name="Toulza E."/>
            <person name="Wyss T."/>
            <person name="Zelensky A."/>
            <person name="Zhou K."/>
            <person name="Armbrust E.V."/>
            <person name="Bhattacharya D."/>
            <person name="Goodenough U.W."/>
            <person name="Van de Peer Y."/>
            <person name="Grigoriev I.V."/>
        </authorList>
    </citation>
    <scope>NUCLEOTIDE SEQUENCE [LARGE SCALE GENOMIC DNA]</scope>
    <source>
        <strain evidence="13 14">CCMP1545</strain>
    </source>
</reference>
<evidence type="ECO:0000256" key="9">
    <source>
        <dbReference type="ARBA" id="ARBA00023128"/>
    </source>
</evidence>
<dbReference type="RefSeq" id="XP_003061279.1">
    <property type="nucleotide sequence ID" value="XM_003061233.1"/>
</dbReference>
<organism evidence="14">
    <name type="scientific">Micromonas pusilla (strain CCMP1545)</name>
    <name type="common">Picoplanktonic green alga</name>
    <dbReference type="NCBI Taxonomy" id="564608"/>
    <lineage>
        <taxon>Eukaryota</taxon>
        <taxon>Viridiplantae</taxon>
        <taxon>Chlorophyta</taxon>
        <taxon>Mamiellophyceae</taxon>
        <taxon>Mamiellales</taxon>
        <taxon>Mamiellaceae</taxon>
        <taxon>Micromonas</taxon>
    </lineage>
</organism>
<dbReference type="EMBL" id="GG663743">
    <property type="protein sequence ID" value="EEH54929.1"/>
    <property type="molecule type" value="Genomic_DNA"/>
</dbReference>
<evidence type="ECO:0000256" key="6">
    <source>
        <dbReference type="ARBA" id="ARBA00022792"/>
    </source>
</evidence>
<comment type="subcellular location">
    <subcellularLocation>
        <location evidence="1 11">Mitochondrion inner membrane</location>
        <topology evidence="1 11">Single-pass membrane protein</topology>
    </subcellularLocation>
</comment>
<dbReference type="Gene3D" id="1.20.5.260">
    <property type="entry name" value="Cytochrome b-c1 complex subunit 9"/>
    <property type="match status" value="1"/>
</dbReference>
<name>C1MZU1_MICPC</name>
<accession>C1MZU1</accession>
<dbReference type="PANTHER" id="PTHR12980">
    <property type="entry name" value="UBIQUINOL-CYTOCHROME C REDUCTASE COMPLEX, SUBUNIT X"/>
    <property type="match status" value="1"/>
</dbReference>
<dbReference type="SUPFAM" id="SSF81514">
    <property type="entry name" value="Subunit X (non-heme 7 kDa protein) of cytochrome bc1 complex (Ubiquinol-cytochrome c reductase)"/>
    <property type="match status" value="1"/>
</dbReference>
<dbReference type="GeneID" id="9686451"/>
<dbReference type="PANTHER" id="PTHR12980:SF0">
    <property type="entry name" value="CYTOCHROME B-C1 COMPLEX SUBUNIT 9"/>
    <property type="match status" value="1"/>
</dbReference>
<dbReference type="OrthoDB" id="44067at2759"/>
<keyword evidence="10" id="KW-0472">Membrane</keyword>
<dbReference type="KEGG" id="mpp:MICPUCDRAFT_60852"/>
<evidence type="ECO:0000256" key="10">
    <source>
        <dbReference type="ARBA" id="ARBA00023136"/>
    </source>
</evidence>
<evidence type="ECO:0000256" key="7">
    <source>
        <dbReference type="ARBA" id="ARBA00022982"/>
    </source>
</evidence>
<dbReference type="InterPro" id="IPR036656">
    <property type="entry name" value="QCR9_sf"/>
</dbReference>
<protein>
    <recommendedName>
        <fullName evidence="11">Complex III subunit 9</fullName>
    </recommendedName>
</protein>
<evidence type="ECO:0000256" key="3">
    <source>
        <dbReference type="ARBA" id="ARBA00022448"/>
    </source>
</evidence>
<keyword evidence="3 11" id="KW-0813">Transport</keyword>
<dbReference type="Proteomes" id="UP000001876">
    <property type="component" value="Unassembled WGS sequence"/>
</dbReference>
<keyword evidence="9 11" id="KW-0496">Mitochondrion</keyword>
<comment type="subunit">
    <text evidence="11">Component of the ubiquinol-cytochrome c oxidoreductase (cytochrome b-c1 complex, complex III, CIII), a multisubunit enzyme composed of 3 respiratory subunits cytochrome b, cytochrome c1 and Rieske protein, 2 core protein subunits, and additional low-molecular weight protein subunits.</text>
</comment>
<gene>
    <name evidence="13" type="ORF">MICPUCDRAFT_60852</name>
</gene>
<evidence type="ECO:0000256" key="12">
    <source>
        <dbReference type="SAM" id="MobiDB-lite"/>
    </source>
</evidence>
<dbReference type="GO" id="GO:0005743">
    <property type="term" value="C:mitochondrial inner membrane"/>
    <property type="evidence" value="ECO:0007669"/>
    <property type="project" value="UniProtKB-SubCell"/>
</dbReference>
<keyword evidence="7 11" id="KW-0249">Electron transport</keyword>
<dbReference type="GO" id="GO:0045275">
    <property type="term" value="C:respiratory chain complex III"/>
    <property type="evidence" value="ECO:0007669"/>
    <property type="project" value="UniProtKB-UniRule"/>
</dbReference>
<sequence length="79" mass="8669">MQSLPSPEDARFGHPLTLRRPPHLLPPQRSSVYVGVIVAGALVGEKVVNQGFDSMWASNNKGKLYAHIVDSFPEPESDE</sequence>
<keyword evidence="8" id="KW-1133">Transmembrane helix</keyword>
<evidence type="ECO:0000256" key="4">
    <source>
        <dbReference type="ARBA" id="ARBA00022660"/>
    </source>
</evidence>
<evidence type="ECO:0000256" key="11">
    <source>
        <dbReference type="RuleBase" id="RU368056"/>
    </source>
</evidence>
<evidence type="ECO:0000313" key="14">
    <source>
        <dbReference type="Proteomes" id="UP000001876"/>
    </source>
</evidence>